<dbReference type="GO" id="GO:0008289">
    <property type="term" value="F:lipid binding"/>
    <property type="evidence" value="ECO:0007669"/>
    <property type="project" value="TreeGrafter"/>
</dbReference>
<reference evidence="3" key="1">
    <citation type="submission" date="2021-02" db="EMBL/GenBank/DDBJ databases">
        <authorList>
            <person name="Nowell W R."/>
        </authorList>
    </citation>
    <scope>NUCLEOTIDE SEQUENCE</scope>
</reference>
<feature type="region of interest" description="Disordered" evidence="2">
    <location>
        <begin position="412"/>
        <end position="436"/>
    </location>
</feature>
<evidence type="ECO:0000256" key="1">
    <source>
        <dbReference type="ARBA" id="ARBA00004586"/>
    </source>
</evidence>
<evidence type="ECO:0000256" key="2">
    <source>
        <dbReference type="SAM" id="MobiDB-lite"/>
    </source>
</evidence>
<gene>
    <name evidence="3" type="ORF">TSG867_LOCUS7183</name>
</gene>
<sequence length="436" mass="49579">MHCNVHYFLKSTTWAPEASMTRIKYWINEYPIIIQDLKILNKQLYSQAYLETSNFDADDFFNNSQTVISLFLETGPEKENWFHKLSLVIRKSKDELERVNRVLMGAPSVNLPATSPTINKREENLERLLDSPSCLDEAAITLKFLTRRLFCDIFEEPLFNDLMKEKIELKLKEIAVCVLEDLHVGKIDLAKNVSGYTQSSLKITIQTRLVLQPLLSYSPDNDQPMYGQHQSIQTVHKDDRKLDNDDLLQRQKLSAKEPEIPENGASRKLGTLLTKLATNKHFQRFAALKPVVGVIEKLSNAELGANVELTSFSGIMTINISPPPNDRIWWIDFPEMPDLSLKVTPVFGENKYSYSLIHAFLERMAVLACMDDQLLSVFRDWVIDAIAEIASKPGNPLIGSYKSQTSFRDKIQDNKELNHSGSPLSDTTKSNSKASP</sequence>
<dbReference type="GO" id="GO:0005789">
    <property type="term" value="C:endoplasmic reticulum membrane"/>
    <property type="evidence" value="ECO:0007669"/>
    <property type="project" value="UniProtKB-SubCell"/>
</dbReference>
<dbReference type="EMBL" id="CAJOBQ010000277">
    <property type="protein sequence ID" value="CAF4315302.1"/>
    <property type="molecule type" value="Genomic_DNA"/>
</dbReference>
<name>A0A820J1T8_9BILA</name>
<dbReference type="Proteomes" id="UP000663862">
    <property type="component" value="Unassembled WGS sequence"/>
</dbReference>
<dbReference type="PANTHER" id="PTHR13466:SF0">
    <property type="entry name" value="SMP-LTD DOMAIN-CONTAINING PROTEIN"/>
    <property type="match status" value="1"/>
</dbReference>
<protein>
    <submittedName>
        <fullName evidence="3">Uncharacterized protein</fullName>
    </submittedName>
</protein>
<comment type="subcellular location">
    <subcellularLocation>
        <location evidence="1">Endoplasmic reticulum membrane</location>
    </subcellularLocation>
</comment>
<accession>A0A820J1T8</accession>
<proteinExistence type="predicted"/>
<organism evidence="3 4">
    <name type="scientific">Rotaria socialis</name>
    <dbReference type="NCBI Taxonomy" id="392032"/>
    <lineage>
        <taxon>Eukaryota</taxon>
        <taxon>Metazoa</taxon>
        <taxon>Spiralia</taxon>
        <taxon>Gnathifera</taxon>
        <taxon>Rotifera</taxon>
        <taxon>Eurotatoria</taxon>
        <taxon>Bdelloidea</taxon>
        <taxon>Philodinida</taxon>
        <taxon>Philodinidae</taxon>
        <taxon>Rotaria</taxon>
    </lineage>
</organism>
<dbReference type="AlphaFoldDB" id="A0A820J1T8"/>
<evidence type="ECO:0000313" key="3">
    <source>
        <dbReference type="EMBL" id="CAF4315302.1"/>
    </source>
</evidence>
<dbReference type="PANTHER" id="PTHR13466">
    <property type="entry name" value="TEX2 PROTEIN-RELATED"/>
    <property type="match status" value="1"/>
</dbReference>
<feature type="compositionally biased region" description="Polar residues" evidence="2">
    <location>
        <begin position="419"/>
        <end position="436"/>
    </location>
</feature>
<evidence type="ECO:0000313" key="4">
    <source>
        <dbReference type="Proteomes" id="UP000663862"/>
    </source>
</evidence>
<comment type="caution">
    <text evidence="3">The sequence shown here is derived from an EMBL/GenBank/DDBJ whole genome shotgun (WGS) entry which is preliminary data.</text>
</comment>